<dbReference type="InterPro" id="IPR043743">
    <property type="entry name" value="DUF5688"/>
</dbReference>
<keyword evidence="2" id="KW-1185">Reference proteome</keyword>
<dbReference type="Pfam" id="PF18941">
    <property type="entry name" value="DUF5688"/>
    <property type="match status" value="1"/>
</dbReference>
<proteinExistence type="predicted"/>
<sequence>MNYNVFGNEVKQEVEKLLGTEVRVELRQITKNNGIILDGICILEKGCNVSPTIYLEEFYREYKNGMSLREIASRICEVYEKRCRGIPFSLEYFLDFEKMKERIFCKLINRELNKELLNEVPNILCLDLAVVFVCAVENEEFGNGSILVREEHRKLWRVSKELLYEYARENTFRLRPFELKSMEELIEDMVEPEEKKLLKEIPMYVLSNQKRVFGAAGLLYDRVLSDAGVRLEDDFYVLPSSVHEVILVPDHVAGSEKELRTMVHEVNHTQVEPEEILSESVYHYDRKKHSLSIC</sequence>
<dbReference type="Proteomes" id="UP001197875">
    <property type="component" value="Unassembled WGS sequence"/>
</dbReference>
<reference evidence="1 2" key="1">
    <citation type="submission" date="2021-10" db="EMBL/GenBank/DDBJ databases">
        <title>Anaerobic single-cell dispensing facilitates the cultivation of human gut bacteria.</title>
        <authorList>
            <person name="Afrizal A."/>
        </authorList>
    </citation>
    <scope>NUCLEOTIDE SEQUENCE [LARGE SCALE GENOMIC DNA]</scope>
    <source>
        <strain evidence="1 2">CLA-AA-H277</strain>
    </source>
</reference>
<organism evidence="1 2">
    <name type="scientific">Fusicatenibacter faecihominis</name>
    <dbReference type="NCBI Taxonomy" id="2881276"/>
    <lineage>
        <taxon>Bacteria</taxon>
        <taxon>Bacillati</taxon>
        <taxon>Bacillota</taxon>
        <taxon>Clostridia</taxon>
        <taxon>Lachnospirales</taxon>
        <taxon>Lachnospiraceae</taxon>
        <taxon>Fusicatenibacter</taxon>
    </lineage>
</organism>
<accession>A0AAE3DSL1</accession>
<name>A0AAE3DSL1_9FIRM</name>
<evidence type="ECO:0000313" key="1">
    <source>
        <dbReference type="EMBL" id="MCC2189603.1"/>
    </source>
</evidence>
<dbReference type="RefSeq" id="WP_178045001.1">
    <property type="nucleotide sequence ID" value="NZ_JAJEPR010000009.1"/>
</dbReference>
<evidence type="ECO:0000313" key="2">
    <source>
        <dbReference type="Proteomes" id="UP001197875"/>
    </source>
</evidence>
<dbReference type="AlphaFoldDB" id="A0AAE3DSL1"/>
<gene>
    <name evidence="1" type="ORF">LKD71_07265</name>
</gene>
<comment type="caution">
    <text evidence="1">The sequence shown here is derived from an EMBL/GenBank/DDBJ whole genome shotgun (WGS) entry which is preliminary data.</text>
</comment>
<dbReference type="EMBL" id="JAJEPR010000009">
    <property type="protein sequence ID" value="MCC2189603.1"/>
    <property type="molecule type" value="Genomic_DNA"/>
</dbReference>
<protein>
    <submittedName>
        <fullName evidence="1">DUF5688 family protein</fullName>
    </submittedName>
</protein>